<evidence type="ECO:0000313" key="1">
    <source>
        <dbReference type="EMBL" id="KAH0565164.1"/>
    </source>
</evidence>
<gene>
    <name evidence="1" type="ORF">GP486_001442</name>
</gene>
<comment type="caution">
    <text evidence="1">The sequence shown here is derived from an EMBL/GenBank/DDBJ whole genome shotgun (WGS) entry which is preliminary data.</text>
</comment>
<dbReference type="AlphaFoldDB" id="A0A9P8LH54"/>
<accession>A0A9P8LH54</accession>
<evidence type="ECO:0008006" key="3">
    <source>
        <dbReference type="Google" id="ProtNLM"/>
    </source>
</evidence>
<protein>
    <recommendedName>
        <fullName evidence="3">Pentatricopeptide repeat domain-containing protein</fullName>
    </recommendedName>
</protein>
<dbReference type="EMBL" id="JAGHQM010000129">
    <property type="protein sequence ID" value="KAH0565164.1"/>
    <property type="molecule type" value="Genomic_DNA"/>
</dbReference>
<evidence type="ECO:0000313" key="2">
    <source>
        <dbReference type="Proteomes" id="UP000750711"/>
    </source>
</evidence>
<name>A0A9P8LH54_9PEZI</name>
<dbReference type="Proteomes" id="UP000750711">
    <property type="component" value="Unassembled WGS sequence"/>
</dbReference>
<sequence length="752" mass="86802">MASRHPSSGFERSSLEDLIPSSVNDLPPNIRRRLASVERLYAESDVDDVAMMGSKLVDDPNHCYDFQLWTTLLDFRERLQSFDGVKVVWRGIRLRDVALPVDGVLANNLWNRFLDLGLIDGSIMESILLHARAQYDNTGQRWPGVYEKVVGHFLGNDPPVACQWHNRLKVDHPPHGQCLRALASVAARSKRSLKVFRWIYLRNGQRNVYSTLIPSLCSRRKYRLAFKWHFWLIKMGDLPPSLDIATENFAPGIKRSELEEVIKSLREAGCESKVVPDNKSAIVEEATETNRAITSNKVITDISRKVREVMNMAYGDKFSVPRESLDDEICARFFATEGCSVDTVLNGMEILCLDTIGPLSLRELAIREKTPQKIANRITQMEKAGISVGKSVFSRLVRKLSFNNKAALLMDVLLCDQHPDVFDDKFMQMSLLSKYFCLRDWRQFRRTIVVLTELSHNPETENWNLILQVLLEHKRERFAQQVLEFMRMKGMIIKQETIFRLARCLLRRRDPGKSPVQGRGHSDDLGLVRNLLSGIIQSGYRVQPRIWRELLIRFGMTGRLDELESLVLWLLKWYGQPKCEENHVVHHLDLRRTQLSIIPRKERPLYILFHPLMINSFIAWGFIHELSRLRSGVRHPPQVFVTNVFRPTAHPWTRGLRLVKELENRGVRVPIDTVRRACQLRLLSLYGPAVSKRNIIRRTAERNTHTLSEMVAAIEDVYPGLFRLKRKLELYTSTQLLLGDVMSSRPRRGALP</sequence>
<proteinExistence type="predicted"/>
<reference evidence="1" key="1">
    <citation type="submission" date="2021-03" db="EMBL/GenBank/DDBJ databases">
        <title>Comparative genomics and phylogenomic investigation of the class Geoglossomycetes provide insights into ecological specialization and systematics.</title>
        <authorList>
            <person name="Melie T."/>
            <person name="Pirro S."/>
            <person name="Miller A.N."/>
            <person name="Quandt A."/>
        </authorList>
    </citation>
    <scope>NUCLEOTIDE SEQUENCE</scope>
    <source>
        <strain evidence="1">CAQ_001_2017</strain>
    </source>
</reference>
<organism evidence="1 2">
    <name type="scientific">Trichoglossum hirsutum</name>
    <dbReference type="NCBI Taxonomy" id="265104"/>
    <lineage>
        <taxon>Eukaryota</taxon>
        <taxon>Fungi</taxon>
        <taxon>Dikarya</taxon>
        <taxon>Ascomycota</taxon>
        <taxon>Pezizomycotina</taxon>
        <taxon>Geoglossomycetes</taxon>
        <taxon>Geoglossales</taxon>
        <taxon>Geoglossaceae</taxon>
        <taxon>Trichoglossum</taxon>
    </lineage>
</organism>
<keyword evidence="2" id="KW-1185">Reference proteome</keyword>